<dbReference type="EMBL" id="LSBH01000005">
    <property type="protein sequence ID" value="OAQ79035.1"/>
    <property type="molecule type" value="Genomic_DNA"/>
</dbReference>
<gene>
    <name evidence="2" type="ORF">VFPBJ_07156</name>
    <name evidence="3" type="ORF">VFPFJ_02372</name>
</gene>
<comment type="caution">
    <text evidence="2">The sequence shown here is derived from an EMBL/GenBank/DDBJ whole genome shotgun (WGS) entry which is preliminary data.</text>
</comment>
<dbReference type="Proteomes" id="UP000078240">
    <property type="component" value="Unassembled WGS sequence"/>
</dbReference>
<evidence type="ECO:0000256" key="1">
    <source>
        <dbReference type="SAM" id="MobiDB-lite"/>
    </source>
</evidence>
<sequence>MGPPARTSPPAQHCWIAGPLKGLASLPMLAPAQRILGFAPTYPDCPSLLRSPRVSSEQSTAVFARGQTVQQRRQQ</sequence>
<proteinExistence type="predicted"/>
<accession>A0A179GMA9</accession>
<name>A0A179GMA9_PURLI</name>
<reference evidence="2 4" key="1">
    <citation type="submission" date="2016-01" db="EMBL/GenBank/DDBJ databases">
        <title>Biosynthesis of antibiotic leucinostatins and their inhibition on Phytophthora in bio-control Purpureocillium lilacinum.</title>
        <authorList>
            <person name="Wang G."/>
            <person name="Liu Z."/>
            <person name="Lin R."/>
            <person name="Li E."/>
            <person name="Mao Z."/>
            <person name="Ling J."/>
            <person name="Yin W."/>
            <person name="Xie B."/>
        </authorList>
    </citation>
    <scope>NUCLEOTIDE SEQUENCE [LARGE SCALE GENOMIC DNA]</scope>
    <source>
        <strain evidence="2">PLBJ-1</strain>
        <strain evidence="3">PLFJ-1</strain>
    </source>
</reference>
<dbReference type="EMBL" id="LSBI01000002">
    <property type="protein sequence ID" value="OAQ93211.1"/>
    <property type="molecule type" value="Genomic_DNA"/>
</dbReference>
<evidence type="ECO:0000313" key="2">
    <source>
        <dbReference type="EMBL" id="OAQ79035.1"/>
    </source>
</evidence>
<evidence type="ECO:0000313" key="3">
    <source>
        <dbReference type="EMBL" id="OAQ93211.1"/>
    </source>
</evidence>
<dbReference type="AlphaFoldDB" id="A0A179GMA9"/>
<organism evidence="2 4">
    <name type="scientific">Purpureocillium lilacinum</name>
    <name type="common">Paecilomyces lilacinus</name>
    <dbReference type="NCBI Taxonomy" id="33203"/>
    <lineage>
        <taxon>Eukaryota</taxon>
        <taxon>Fungi</taxon>
        <taxon>Dikarya</taxon>
        <taxon>Ascomycota</taxon>
        <taxon>Pezizomycotina</taxon>
        <taxon>Sordariomycetes</taxon>
        <taxon>Hypocreomycetidae</taxon>
        <taxon>Hypocreales</taxon>
        <taxon>Ophiocordycipitaceae</taxon>
        <taxon>Purpureocillium</taxon>
    </lineage>
</organism>
<feature type="compositionally biased region" description="Polar residues" evidence="1">
    <location>
        <begin position="53"/>
        <end position="75"/>
    </location>
</feature>
<dbReference type="Proteomes" id="UP000078340">
    <property type="component" value="Unassembled WGS sequence"/>
</dbReference>
<feature type="region of interest" description="Disordered" evidence="1">
    <location>
        <begin position="51"/>
        <end position="75"/>
    </location>
</feature>
<evidence type="ECO:0000313" key="4">
    <source>
        <dbReference type="Proteomes" id="UP000078240"/>
    </source>
</evidence>
<protein>
    <submittedName>
        <fullName evidence="2">Uncharacterized protein</fullName>
    </submittedName>
</protein>